<dbReference type="AlphaFoldDB" id="A0A0R1S8C3"/>
<evidence type="ECO:0000256" key="1">
    <source>
        <dbReference type="ARBA" id="ARBA00022801"/>
    </source>
</evidence>
<comment type="caution">
    <text evidence="3">The sequence shown here is derived from an EMBL/GenBank/DDBJ whole genome shotgun (WGS) entry which is preliminary data.</text>
</comment>
<gene>
    <name evidence="3" type="ORF">FC85_GL000547</name>
</gene>
<dbReference type="InterPro" id="IPR050300">
    <property type="entry name" value="GDXG_lipolytic_enzyme"/>
</dbReference>
<name>A0A0R1S8C3_9LACO</name>
<evidence type="ECO:0000313" key="4">
    <source>
        <dbReference type="Proteomes" id="UP000052013"/>
    </source>
</evidence>
<evidence type="ECO:0000259" key="2">
    <source>
        <dbReference type="Pfam" id="PF07859"/>
    </source>
</evidence>
<dbReference type="GO" id="GO:0016787">
    <property type="term" value="F:hydrolase activity"/>
    <property type="evidence" value="ECO:0007669"/>
    <property type="project" value="UniProtKB-KW"/>
</dbReference>
<keyword evidence="1" id="KW-0378">Hydrolase</keyword>
<protein>
    <submittedName>
        <fullName evidence="3">S9C family esterase</fullName>
    </submittedName>
</protein>
<accession>A0A0R1S8C3</accession>
<dbReference type="PATRIC" id="fig|1423739.3.peg.575"/>
<dbReference type="EMBL" id="AZEY01000077">
    <property type="protein sequence ID" value="KRL65052.1"/>
    <property type="molecule type" value="Genomic_DNA"/>
</dbReference>
<sequence>MSFMARRLIKQFKNEDYKKNVAHSFLHPNQKINLFRDGKKKYQINQINSGQLVTIDLVKNPTNQIIYFHGGAFTVPMNTDQLEMISKIGTAANSRIRIFDFPLLPKYSAAEIMDFVMAAFNKVTADPLPIFLVADSAGAALAVQLFMKVPTKIKGASLISPWLDMRLDEAEFVEREKSDVMLDLKTLKLIGDQFAAGLPSDWQDVFNPDNLNIGDLQIFYGDNELLTPCNLRFIQALKKSASVMPDVTSFKDGFHDYTLWFKLPETRKTVKEIAAFIKDRHGA</sequence>
<dbReference type="Gene3D" id="3.40.50.1820">
    <property type="entry name" value="alpha/beta hydrolase"/>
    <property type="match status" value="1"/>
</dbReference>
<organism evidence="3 4">
    <name type="scientific">Lentilactobacillus diolivorans DSM 14421</name>
    <dbReference type="NCBI Taxonomy" id="1423739"/>
    <lineage>
        <taxon>Bacteria</taxon>
        <taxon>Bacillati</taxon>
        <taxon>Bacillota</taxon>
        <taxon>Bacilli</taxon>
        <taxon>Lactobacillales</taxon>
        <taxon>Lactobacillaceae</taxon>
        <taxon>Lentilactobacillus</taxon>
    </lineage>
</organism>
<dbReference type="PANTHER" id="PTHR48081:SF8">
    <property type="entry name" value="ALPHA_BETA HYDROLASE FOLD-3 DOMAIN-CONTAINING PROTEIN-RELATED"/>
    <property type="match status" value="1"/>
</dbReference>
<dbReference type="Proteomes" id="UP000052013">
    <property type="component" value="Unassembled WGS sequence"/>
</dbReference>
<proteinExistence type="predicted"/>
<evidence type="ECO:0000313" key="3">
    <source>
        <dbReference type="EMBL" id="KRL65052.1"/>
    </source>
</evidence>
<reference evidence="3 4" key="1">
    <citation type="journal article" date="2015" name="Genome Announc.">
        <title>Expanding the biotechnology potential of lactobacilli through comparative genomics of 213 strains and associated genera.</title>
        <authorList>
            <person name="Sun Z."/>
            <person name="Harris H.M."/>
            <person name="McCann A."/>
            <person name="Guo C."/>
            <person name="Argimon S."/>
            <person name="Zhang W."/>
            <person name="Yang X."/>
            <person name="Jeffery I.B."/>
            <person name="Cooney J.C."/>
            <person name="Kagawa T.F."/>
            <person name="Liu W."/>
            <person name="Song Y."/>
            <person name="Salvetti E."/>
            <person name="Wrobel A."/>
            <person name="Rasinkangas P."/>
            <person name="Parkhill J."/>
            <person name="Rea M.C."/>
            <person name="O'Sullivan O."/>
            <person name="Ritari J."/>
            <person name="Douillard F.P."/>
            <person name="Paul Ross R."/>
            <person name="Yang R."/>
            <person name="Briner A.E."/>
            <person name="Felis G.E."/>
            <person name="de Vos W.M."/>
            <person name="Barrangou R."/>
            <person name="Klaenhammer T.R."/>
            <person name="Caufield P.W."/>
            <person name="Cui Y."/>
            <person name="Zhang H."/>
            <person name="O'Toole P.W."/>
        </authorList>
    </citation>
    <scope>NUCLEOTIDE SEQUENCE [LARGE SCALE GENOMIC DNA]</scope>
    <source>
        <strain evidence="3 4">DSM 14421</strain>
    </source>
</reference>
<feature type="domain" description="Alpha/beta hydrolase fold-3" evidence="2">
    <location>
        <begin position="65"/>
        <end position="258"/>
    </location>
</feature>
<dbReference type="STRING" id="1423739.FC85_GL000547"/>
<dbReference type="SUPFAM" id="SSF53474">
    <property type="entry name" value="alpha/beta-Hydrolases"/>
    <property type="match status" value="1"/>
</dbReference>
<dbReference type="RefSeq" id="WP_057865022.1">
    <property type="nucleotide sequence ID" value="NZ_AZEY01000077.1"/>
</dbReference>
<dbReference type="PANTHER" id="PTHR48081">
    <property type="entry name" value="AB HYDROLASE SUPERFAMILY PROTEIN C4A8.06C"/>
    <property type="match status" value="1"/>
</dbReference>
<dbReference type="InterPro" id="IPR029058">
    <property type="entry name" value="AB_hydrolase_fold"/>
</dbReference>
<dbReference type="Pfam" id="PF07859">
    <property type="entry name" value="Abhydrolase_3"/>
    <property type="match status" value="1"/>
</dbReference>
<dbReference type="InterPro" id="IPR013094">
    <property type="entry name" value="AB_hydrolase_3"/>
</dbReference>